<proteinExistence type="predicted"/>
<dbReference type="Proteomes" id="UP000277582">
    <property type="component" value="Unassembled WGS sequence"/>
</dbReference>
<keyword evidence="2" id="KW-1185">Reference proteome</keyword>
<protein>
    <submittedName>
        <fullName evidence="1">Uncharacterized protein</fullName>
    </submittedName>
</protein>
<dbReference type="RefSeq" id="WP_125671888.1">
    <property type="nucleotide sequence ID" value="NZ_RCOS01000114.1"/>
</dbReference>
<dbReference type="AlphaFoldDB" id="A0A429GHV2"/>
<evidence type="ECO:0000313" key="1">
    <source>
        <dbReference type="EMBL" id="RSN73471.1"/>
    </source>
</evidence>
<sequence>MVNLEEWDKEEMKRTEEVISSLIDRVERGEEISLLDLAPEYREILREGTYGLWVPPGGIQKMLQRPLLNLASMLDRGMPVPSVLLVPLNLYRSKAGFIGEYGLVPEIGGPSYDIFLQEIREGRILPVITQAPTHYKGDFYQEILKACEEGIQQLPPSMLRITSFMGWFSLIESAIQEGIPLEEGWIDLVLQRHPEYNVESWKEKARSILSDERVRIIQKEYPELKDKEYVASIIGTYAYNLSIFGFSGLANLSLGLLRKSLLSFDVLNAYYEYLVSGYSVGLGGVRMYDRFDLEMMAFLRIIEKRDLPQEGEFVIVSPALFSVVGTTIKIPIVMKFDEDDLKNSLKRERDEELEKHMLDSIRAFQRYDFREFRERNEAINEIVTERIVKEARGYYRRSKIVKGIIISGGTLTLAAGAIEAYQYLQPLLGIIPGIPGIIPEAMIGMIFEEILKKIPKITEKREEMTRWLVSRWPFQQKGLPFHLWLHEIS</sequence>
<reference evidence="1 2" key="1">
    <citation type="submission" date="2018-10" db="EMBL/GenBank/DDBJ databases">
        <title>Co-occurring genomic capacity for anaerobic methane metabolism and dissimilatory sulfite reduction discovered in the Korarchaeota.</title>
        <authorList>
            <person name="Mckay L.J."/>
            <person name="Dlakic M."/>
            <person name="Fields M.W."/>
            <person name="Delmont T.O."/>
            <person name="Eren A.M."/>
            <person name="Jay Z.J."/>
            <person name="Klingelsmith K.B."/>
            <person name="Rusch D.B."/>
            <person name="Inskeep W.P."/>
        </authorList>
    </citation>
    <scope>NUCLEOTIDE SEQUENCE [LARGE SCALE GENOMIC DNA]</scope>
    <source>
        <strain evidence="1 2">MDKW</strain>
    </source>
</reference>
<evidence type="ECO:0000313" key="2">
    <source>
        <dbReference type="Proteomes" id="UP000277582"/>
    </source>
</evidence>
<name>A0A429GHV2_9CREN</name>
<accession>A0A429GHV2</accession>
<gene>
    <name evidence="1" type="ORF">D6D85_10295</name>
</gene>
<organism evidence="1 2">
    <name type="scientific">Candidatus Methanodesulfokora washburnensis</name>
    <dbReference type="NCBI Taxonomy" id="2478471"/>
    <lineage>
        <taxon>Archaea</taxon>
        <taxon>Thermoproteota</taxon>
        <taxon>Candidatus Korarchaeia</taxon>
        <taxon>Candidatus Korarchaeia incertae sedis</taxon>
        <taxon>Candidatus Methanodesulfokora</taxon>
    </lineage>
</organism>
<dbReference type="EMBL" id="RCOS01000114">
    <property type="protein sequence ID" value="RSN73471.1"/>
    <property type="molecule type" value="Genomic_DNA"/>
</dbReference>
<comment type="caution">
    <text evidence="1">The sequence shown here is derived from an EMBL/GenBank/DDBJ whole genome shotgun (WGS) entry which is preliminary data.</text>
</comment>